<evidence type="ECO:0000313" key="3">
    <source>
        <dbReference type="Proteomes" id="UP001281761"/>
    </source>
</evidence>
<reference evidence="2 3" key="1">
    <citation type="journal article" date="2022" name="bioRxiv">
        <title>Genomics of Preaxostyla Flagellates Illuminates Evolutionary Transitions and the Path Towards Mitochondrial Loss.</title>
        <authorList>
            <person name="Novak L.V.F."/>
            <person name="Treitli S.C."/>
            <person name="Pyrih J."/>
            <person name="Halakuc P."/>
            <person name="Pipaliya S.V."/>
            <person name="Vacek V."/>
            <person name="Brzon O."/>
            <person name="Soukal P."/>
            <person name="Eme L."/>
            <person name="Dacks J.B."/>
            <person name="Karnkowska A."/>
            <person name="Elias M."/>
            <person name="Hampl V."/>
        </authorList>
    </citation>
    <scope>NUCLEOTIDE SEQUENCE [LARGE SCALE GENOMIC DNA]</scope>
    <source>
        <strain evidence="2">NAU3</strain>
        <tissue evidence="2">Gut</tissue>
    </source>
</reference>
<name>A0ABQ9WSX6_9EUKA</name>
<evidence type="ECO:0000313" key="2">
    <source>
        <dbReference type="EMBL" id="KAK2942591.1"/>
    </source>
</evidence>
<dbReference type="Proteomes" id="UP001281761">
    <property type="component" value="Unassembled WGS sequence"/>
</dbReference>
<protein>
    <submittedName>
        <fullName evidence="2">Uncharacterized protein</fullName>
    </submittedName>
</protein>
<gene>
    <name evidence="2" type="ORF">BLNAU_22485</name>
</gene>
<comment type="caution">
    <text evidence="2">The sequence shown here is derived from an EMBL/GenBank/DDBJ whole genome shotgun (WGS) entry which is preliminary data.</text>
</comment>
<keyword evidence="3" id="KW-1185">Reference proteome</keyword>
<feature type="region of interest" description="Disordered" evidence="1">
    <location>
        <begin position="641"/>
        <end position="664"/>
    </location>
</feature>
<evidence type="ECO:0000256" key="1">
    <source>
        <dbReference type="SAM" id="MobiDB-lite"/>
    </source>
</evidence>
<sequence length="758" mass="81562">MQTGSSCLQRSKPSPLLLRLFVRDLIPTKGAGGCFTSYTTYTRTRCIFRGNTADSRGGAMFFDYGIYFSSQLAHYRGNDINLHDSKLSVLTTAGAMVGCTSSSKAPKLGYYTGSVTNGNLTNEDDYLPTPSESLPKAAGVWEVAEGGAGDCSASSPCATIAAALVKISTSASKTKFNTILVERGEFSLSHDNIPMSFEIVGLGWARDTSTFTTIMSEGISLSENSNTTFRALTLLPSSKSVTSITMMSPTTLYLTDVKADRLSEQTKSLFVFGAGKINFHQCQFDEVSLADCPLISITGSATVSMVHVWFSRIVRTVGRGASCVDSSTTSTLSITTSDCGACSSVGRAGCFDLSTTNLSASLSIGTANDLFISGYSTSKISIGSSRSISSPNHVIQNGNAVTLIYPSRGFNDFGMNHPISTRFDRATPMSEFGTLNLYVHNLPESSTEVTANIYTKNPLVLEPLDYSKKKVAVRFCPLKTKDQNQSPFFTVGEKASLKLFQTPTTVNIALSVPLVVLTTATSSFTSYIVTFHINFKRKCASLIRRLNCGDKVDIHVLLSEAWRSVLRRCPAPTQSLSSTTSHRRGPDNARGLGGVIYVKGTSSAANPIRCSTTVSDDARFEGNMALEGSDMFIEKELENRHAGRDGDGSDAADGSTESNGKPIPQNIQFVWNMTYTEKEIVVTNQIVTLTGTTTSNKNTAKLLRSQLKIDESLAVGHNLDICAIATAGLFELQDDADSLELNDVGILCQVDFCHMNIV</sequence>
<organism evidence="2 3">
    <name type="scientific">Blattamonas nauphoetae</name>
    <dbReference type="NCBI Taxonomy" id="2049346"/>
    <lineage>
        <taxon>Eukaryota</taxon>
        <taxon>Metamonada</taxon>
        <taxon>Preaxostyla</taxon>
        <taxon>Oxymonadida</taxon>
        <taxon>Blattamonas</taxon>
    </lineage>
</organism>
<dbReference type="EMBL" id="JARBJD010000397">
    <property type="protein sequence ID" value="KAK2942591.1"/>
    <property type="molecule type" value="Genomic_DNA"/>
</dbReference>
<accession>A0ABQ9WSX6</accession>
<proteinExistence type="predicted"/>